<protein>
    <submittedName>
        <fullName evidence="1">Uncharacterized protein</fullName>
    </submittedName>
</protein>
<accession>A0ABQ5AYM2</accession>
<reference evidence="1" key="1">
    <citation type="journal article" date="2022" name="Int. J. Mol. Sci.">
        <title>Draft Genome of Tanacetum Coccineum: Genomic Comparison of Closely Related Tanacetum-Family Plants.</title>
        <authorList>
            <person name="Yamashiro T."/>
            <person name="Shiraishi A."/>
            <person name="Nakayama K."/>
            <person name="Satake H."/>
        </authorList>
    </citation>
    <scope>NUCLEOTIDE SEQUENCE</scope>
</reference>
<dbReference type="Proteomes" id="UP001151760">
    <property type="component" value="Unassembled WGS sequence"/>
</dbReference>
<reference evidence="1" key="2">
    <citation type="submission" date="2022-01" db="EMBL/GenBank/DDBJ databases">
        <authorList>
            <person name="Yamashiro T."/>
            <person name="Shiraishi A."/>
            <person name="Satake H."/>
            <person name="Nakayama K."/>
        </authorList>
    </citation>
    <scope>NUCLEOTIDE SEQUENCE</scope>
</reference>
<sequence>MAPLDSQSLYISGSAPSTEETLVVIVTFRIESHVRRSSNRAIGRHSNYGSIAPKAPTEDYEGRILIPGNCGNYFELRHFHGFIELAAGGNFFLATMPRWNILFRALLLRLRRTIDSTTAPAPALSKQGMDECLALRSRCASINLIHLQTGKKRSLPDLTPSCMTLNLRIRSISIPMEIAKRQISGITRNLGPTQDFIWKEDYATRGSNIKEVPGDVCTARKLSTFSKLATMDPPGDIMVQTSQPKRSLTPEKLQVDEMTQKLHPSLWKIFDIGTGIDFMGPPSRSHEGTSIFSWQRLFVQHGLKRTALPPNDAPSSLQISEISLRPDFVLPVLS</sequence>
<gene>
    <name evidence="1" type="ORF">Tco_0842208</name>
</gene>
<dbReference type="EMBL" id="BQNB010012776">
    <property type="protein sequence ID" value="GJT07746.1"/>
    <property type="molecule type" value="Genomic_DNA"/>
</dbReference>
<organism evidence="1 2">
    <name type="scientific">Tanacetum coccineum</name>
    <dbReference type="NCBI Taxonomy" id="301880"/>
    <lineage>
        <taxon>Eukaryota</taxon>
        <taxon>Viridiplantae</taxon>
        <taxon>Streptophyta</taxon>
        <taxon>Embryophyta</taxon>
        <taxon>Tracheophyta</taxon>
        <taxon>Spermatophyta</taxon>
        <taxon>Magnoliopsida</taxon>
        <taxon>eudicotyledons</taxon>
        <taxon>Gunneridae</taxon>
        <taxon>Pentapetalae</taxon>
        <taxon>asterids</taxon>
        <taxon>campanulids</taxon>
        <taxon>Asterales</taxon>
        <taxon>Asteraceae</taxon>
        <taxon>Asteroideae</taxon>
        <taxon>Anthemideae</taxon>
        <taxon>Anthemidinae</taxon>
        <taxon>Tanacetum</taxon>
    </lineage>
</organism>
<proteinExistence type="predicted"/>
<evidence type="ECO:0000313" key="2">
    <source>
        <dbReference type="Proteomes" id="UP001151760"/>
    </source>
</evidence>
<evidence type="ECO:0000313" key="1">
    <source>
        <dbReference type="EMBL" id="GJT07746.1"/>
    </source>
</evidence>
<name>A0ABQ5AYM2_9ASTR</name>
<keyword evidence="2" id="KW-1185">Reference proteome</keyword>
<comment type="caution">
    <text evidence="1">The sequence shown here is derived from an EMBL/GenBank/DDBJ whole genome shotgun (WGS) entry which is preliminary data.</text>
</comment>